<dbReference type="PANTHER" id="PTHR33514">
    <property type="entry name" value="PROTEIN ABCI12, CHLOROPLASTIC"/>
    <property type="match status" value="1"/>
</dbReference>
<dbReference type="InterPro" id="IPR003339">
    <property type="entry name" value="ABC/ECF_trnsptr_transmembrane"/>
</dbReference>
<comment type="caution">
    <text evidence="6">The sequence shown here is derived from an EMBL/GenBank/DDBJ whole genome shotgun (WGS) entry which is preliminary data.</text>
</comment>
<evidence type="ECO:0000256" key="5">
    <source>
        <dbReference type="SAM" id="Phobius"/>
    </source>
</evidence>
<evidence type="ECO:0000313" key="7">
    <source>
        <dbReference type="Proteomes" id="UP001527882"/>
    </source>
</evidence>
<feature type="transmembrane region" description="Helical" evidence="5">
    <location>
        <begin position="103"/>
        <end position="125"/>
    </location>
</feature>
<keyword evidence="3 5" id="KW-1133">Transmembrane helix</keyword>
<keyword evidence="7" id="KW-1185">Reference proteome</keyword>
<evidence type="ECO:0000256" key="1">
    <source>
        <dbReference type="ARBA" id="ARBA00004141"/>
    </source>
</evidence>
<keyword evidence="2 5" id="KW-0812">Transmembrane</keyword>
<evidence type="ECO:0000256" key="3">
    <source>
        <dbReference type="ARBA" id="ARBA00022989"/>
    </source>
</evidence>
<evidence type="ECO:0000313" key="6">
    <source>
        <dbReference type="EMBL" id="MCZ8514398.1"/>
    </source>
</evidence>
<accession>A0ABT4QBY2</accession>
<dbReference type="Pfam" id="PF02361">
    <property type="entry name" value="CbiQ"/>
    <property type="match status" value="1"/>
</dbReference>
<protein>
    <submittedName>
        <fullName evidence="6">Energy-coupling factor transporter transmembrane component T</fullName>
    </submittedName>
</protein>
<feature type="transmembrane region" description="Helical" evidence="5">
    <location>
        <begin position="296"/>
        <end position="316"/>
    </location>
</feature>
<proteinExistence type="predicted"/>
<name>A0ABT4QBY2_9BACL</name>
<evidence type="ECO:0000256" key="2">
    <source>
        <dbReference type="ARBA" id="ARBA00022692"/>
    </source>
</evidence>
<dbReference type="RefSeq" id="WP_269882927.1">
    <property type="nucleotide sequence ID" value="NZ_JAQAGZ010000012.1"/>
</dbReference>
<feature type="transmembrane region" description="Helical" evidence="5">
    <location>
        <begin position="239"/>
        <end position="257"/>
    </location>
</feature>
<feature type="transmembrane region" description="Helical" evidence="5">
    <location>
        <begin position="14"/>
        <end position="32"/>
    </location>
</feature>
<evidence type="ECO:0000256" key="4">
    <source>
        <dbReference type="ARBA" id="ARBA00023136"/>
    </source>
</evidence>
<reference evidence="6 7" key="1">
    <citation type="submission" date="2022-12" db="EMBL/GenBank/DDBJ databases">
        <title>Draft genome sequence of Paenibacillus sp. dW9.</title>
        <authorList>
            <person name="Choi E.-W."/>
            <person name="Kim D.-U."/>
        </authorList>
    </citation>
    <scope>NUCLEOTIDE SEQUENCE [LARGE SCALE GENOMIC DNA]</scope>
    <source>
        <strain evidence="7">dW9</strain>
    </source>
</reference>
<gene>
    <name evidence="6" type="ORF">O9H85_18615</name>
</gene>
<dbReference type="EMBL" id="JAQAGZ010000012">
    <property type="protein sequence ID" value="MCZ8514398.1"/>
    <property type="molecule type" value="Genomic_DNA"/>
</dbReference>
<dbReference type="Proteomes" id="UP001527882">
    <property type="component" value="Unassembled WGS sequence"/>
</dbReference>
<organism evidence="6 7">
    <name type="scientific">Paenibacillus gyeongsangnamensis</name>
    <dbReference type="NCBI Taxonomy" id="3388067"/>
    <lineage>
        <taxon>Bacteria</taxon>
        <taxon>Bacillati</taxon>
        <taxon>Bacillota</taxon>
        <taxon>Bacilli</taxon>
        <taxon>Bacillales</taxon>
        <taxon>Paenibacillaceae</taxon>
        <taxon>Paenibacillus</taxon>
    </lineage>
</organism>
<sequence length="321" mass="36756">MTDLLFHTLIGQTIIGYFLMFTIPALIPISFYKLVGLKGLRNALTFEPKDTIIHRLDPRLKVVYPAIMGTLSVFLSWNWVYALLLFCIVPWIMLKPSRTRLRFLLVMTVVPALGEVWSQGIVYNFDNQYLFRFPWTLSWTGVNGLSVQGLEYGLQQAGRFLITVLSSLLLVFTTEPSDIIWACMKLKLPVKLGFALSAGLRFMPLMFERLSILLQAMEVRGYDFSRPDRWWNFREWADYFKRVIVALPLITVPLLINSLRGTHIMAMVADARAFGAHPYRGSFKNHEHTWEDRAALGYYAFLIAGVCLLLSLGIGLRSNYG</sequence>
<dbReference type="PANTHER" id="PTHR33514:SF13">
    <property type="entry name" value="PROTEIN ABCI12, CHLOROPLASTIC"/>
    <property type="match status" value="1"/>
</dbReference>
<comment type="subcellular location">
    <subcellularLocation>
        <location evidence="1">Membrane</location>
        <topology evidence="1">Multi-pass membrane protein</topology>
    </subcellularLocation>
</comment>
<keyword evidence="4 5" id="KW-0472">Membrane</keyword>
<dbReference type="CDD" id="cd16914">
    <property type="entry name" value="EcfT"/>
    <property type="match status" value="1"/>
</dbReference>
<feature type="transmembrane region" description="Helical" evidence="5">
    <location>
        <begin position="66"/>
        <end position="91"/>
    </location>
</feature>